<proteinExistence type="predicted"/>
<gene>
    <name evidence="1" type="ORF">PoB_006135200</name>
</gene>
<evidence type="ECO:0000313" key="2">
    <source>
        <dbReference type="Proteomes" id="UP000735302"/>
    </source>
</evidence>
<reference evidence="1 2" key="1">
    <citation type="journal article" date="2021" name="Elife">
        <title>Chloroplast acquisition without the gene transfer in kleptoplastic sea slugs, Plakobranchus ocellatus.</title>
        <authorList>
            <person name="Maeda T."/>
            <person name="Takahashi S."/>
            <person name="Yoshida T."/>
            <person name="Shimamura S."/>
            <person name="Takaki Y."/>
            <person name="Nagai Y."/>
            <person name="Toyoda A."/>
            <person name="Suzuki Y."/>
            <person name="Arimoto A."/>
            <person name="Ishii H."/>
            <person name="Satoh N."/>
            <person name="Nishiyama T."/>
            <person name="Hasebe M."/>
            <person name="Maruyama T."/>
            <person name="Minagawa J."/>
            <person name="Obokata J."/>
            <person name="Shigenobu S."/>
        </authorList>
    </citation>
    <scope>NUCLEOTIDE SEQUENCE [LARGE SCALE GENOMIC DNA]</scope>
</reference>
<dbReference type="AlphaFoldDB" id="A0AAV4CSJ5"/>
<comment type="caution">
    <text evidence="1">The sequence shown here is derived from an EMBL/GenBank/DDBJ whole genome shotgun (WGS) entry which is preliminary data.</text>
</comment>
<dbReference type="EMBL" id="BLXT01006948">
    <property type="protein sequence ID" value="GFO34847.1"/>
    <property type="molecule type" value="Genomic_DNA"/>
</dbReference>
<protein>
    <submittedName>
        <fullName evidence="1">Uncharacterized protein</fullName>
    </submittedName>
</protein>
<keyword evidence="2" id="KW-1185">Reference proteome</keyword>
<sequence>MLRQIHRFVIMLVRVLISKKLEPEMGGFYRCSRLREQDPAELSISGLRADRWLGSQSNVPTKLTTRADFEDDTKVHTLQPPLVLVCNKSL</sequence>
<dbReference type="Proteomes" id="UP000735302">
    <property type="component" value="Unassembled WGS sequence"/>
</dbReference>
<accession>A0AAV4CSJ5</accession>
<name>A0AAV4CSJ5_9GAST</name>
<evidence type="ECO:0000313" key="1">
    <source>
        <dbReference type="EMBL" id="GFO34847.1"/>
    </source>
</evidence>
<organism evidence="1 2">
    <name type="scientific">Plakobranchus ocellatus</name>
    <dbReference type="NCBI Taxonomy" id="259542"/>
    <lineage>
        <taxon>Eukaryota</taxon>
        <taxon>Metazoa</taxon>
        <taxon>Spiralia</taxon>
        <taxon>Lophotrochozoa</taxon>
        <taxon>Mollusca</taxon>
        <taxon>Gastropoda</taxon>
        <taxon>Heterobranchia</taxon>
        <taxon>Euthyneura</taxon>
        <taxon>Panpulmonata</taxon>
        <taxon>Sacoglossa</taxon>
        <taxon>Placobranchoidea</taxon>
        <taxon>Plakobranchidae</taxon>
        <taxon>Plakobranchus</taxon>
    </lineage>
</organism>